<evidence type="ECO:0000313" key="2">
    <source>
        <dbReference type="Proteomes" id="UP001595713"/>
    </source>
</evidence>
<dbReference type="RefSeq" id="WP_261293245.1">
    <property type="nucleotide sequence ID" value="NZ_JANQBK010000003.1"/>
</dbReference>
<dbReference type="Proteomes" id="UP001595713">
    <property type="component" value="Unassembled WGS sequence"/>
</dbReference>
<evidence type="ECO:0000313" key="1">
    <source>
        <dbReference type="EMBL" id="MFC3579872.1"/>
    </source>
</evidence>
<keyword evidence="2" id="KW-1185">Reference proteome</keyword>
<reference evidence="2" key="1">
    <citation type="journal article" date="2019" name="Int. J. Syst. Evol. Microbiol.">
        <title>The Global Catalogue of Microorganisms (GCM) 10K type strain sequencing project: providing services to taxonomists for standard genome sequencing and annotation.</title>
        <authorList>
            <consortium name="The Broad Institute Genomics Platform"/>
            <consortium name="The Broad Institute Genome Sequencing Center for Infectious Disease"/>
            <person name="Wu L."/>
            <person name="Ma J."/>
        </authorList>
    </citation>
    <scope>NUCLEOTIDE SEQUENCE [LARGE SCALE GENOMIC DNA]</scope>
    <source>
        <strain evidence="2">KCTC 42739</strain>
    </source>
</reference>
<gene>
    <name evidence="1" type="ORF">ACFONA_06790</name>
</gene>
<proteinExistence type="predicted"/>
<protein>
    <recommendedName>
        <fullName evidence="3">Antirestriction protein ArdC</fullName>
    </recommendedName>
</protein>
<organism evidence="1 2">
    <name type="scientific">Sphingomonas hylomeconis</name>
    <dbReference type="NCBI Taxonomy" id="1395958"/>
    <lineage>
        <taxon>Bacteria</taxon>
        <taxon>Pseudomonadati</taxon>
        <taxon>Pseudomonadota</taxon>
        <taxon>Alphaproteobacteria</taxon>
        <taxon>Sphingomonadales</taxon>
        <taxon>Sphingomonadaceae</taxon>
        <taxon>Sphingomonas</taxon>
    </lineage>
</organism>
<comment type="caution">
    <text evidence="1">The sequence shown here is derived from an EMBL/GenBank/DDBJ whole genome shotgun (WGS) entry which is preliminary data.</text>
</comment>
<name>A0ABV7SSG1_9SPHN</name>
<accession>A0ABV7SSG1</accession>
<dbReference type="EMBL" id="JBHRXP010000002">
    <property type="protein sequence ID" value="MFC3579872.1"/>
    <property type="molecule type" value="Genomic_DNA"/>
</dbReference>
<sequence>MDQRTIMACVGHIRAAAKLCEEEGQLAHWATLLGVADQLLETVDAPAADRS</sequence>
<evidence type="ECO:0008006" key="3">
    <source>
        <dbReference type="Google" id="ProtNLM"/>
    </source>
</evidence>